<dbReference type="InterPro" id="IPR000531">
    <property type="entry name" value="Beta-barrel_TonB"/>
</dbReference>
<dbReference type="Gene3D" id="2.170.130.10">
    <property type="entry name" value="TonB-dependent receptor, plug domain"/>
    <property type="match status" value="1"/>
</dbReference>
<dbReference type="PANTHER" id="PTHR30069:SF49">
    <property type="entry name" value="OUTER MEMBRANE PROTEIN C"/>
    <property type="match status" value="1"/>
</dbReference>
<dbReference type="RefSeq" id="WP_133391154.1">
    <property type="nucleotide sequence ID" value="NZ_SMUW01000035.1"/>
</dbReference>
<evidence type="ECO:0000313" key="12">
    <source>
        <dbReference type="EMBL" id="TDK43456.1"/>
    </source>
</evidence>
<feature type="domain" description="TonB-dependent receptor plug" evidence="11">
    <location>
        <begin position="139"/>
        <end position="217"/>
    </location>
</feature>
<accession>A0A4R5UWK9</accession>
<keyword evidence="12" id="KW-0675">Receptor</keyword>
<gene>
    <name evidence="12" type="ORF">E1898_12675</name>
</gene>
<dbReference type="Proteomes" id="UP000295438">
    <property type="component" value="Unassembled WGS sequence"/>
</dbReference>
<dbReference type="Pfam" id="PF07715">
    <property type="entry name" value="Plug"/>
    <property type="match status" value="1"/>
</dbReference>
<dbReference type="GO" id="GO:0009279">
    <property type="term" value="C:cell outer membrane"/>
    <property type="evidence" value="ECO:0007669"/>
    <property type="project" value="UniProtKB-SubCell"/>
</dbReference>
<proteinExistence type="inferred from homology"/>
<dbReference type="SUPFAM" id="SSF56935">
    <property type="entry name" value="Porins"/>
    <property type="match status" value="1"/>
</dbReference>
<comment type="subcellular location">
    <subcellularLocation>
        <location evidence="1 8">Cell outer membrane</location>
        <topology evidence="1 8">Multi-pass membrane protein</topology>
    </subcellularLocation>
</comment>
<dbReference type="InterPro" id="IPR012910">
    <property type="entry name" value="Plug_dom"/>
</dbReference>
<comment type="similarity">
    <text evidence="8 9">Belongs to the TonB-dependent receptor family.</text>
</comment>
<dbReference type="GO" id="GO:0044718">
    <property type="term" value="P:siderophore transmembrane transport"/>
    <property type="evidence" value="ECO:0007669"/>
    <property type="project" value="TreeGrafter"/>
</dbReference>
<evidence type="ECO:0000256" key="9">
    <source>
        <dbReference type="RuleBase" id="RU003357"/>
    </source>
</evidence>
<protein>
    <submittedName>
        <fullName evidence="12">TonB-dependent receptor</fullName>
    </submittedName>
</protein>
<evidence type="ECO:0000256" key="4">
    <source>
        <dbReference type="ARBA" id="ARBA00022692"/>
    </source>
</evidence>
<dbReference type="Pfam" id="PF00593">
    <property type="entry name" value="TonB_dep_Rec_b-barrel"/>
    <property type="match status" value="1"/>
</dbReference>
<evidence type="ECO:0000313" key="13">
    <source>
        <dbReference type="Proteomes" id="UP000295438"/>
    </source>
</evidence>
<feature type="domain" description="TonB-dependent receptor-like beta-barrel" evidence="10">
    <location>
        <begin position="252"/>
        <end position="716"/>
    </location>
</feature>
<dbReference type="InterPro" id="IPR039426">
    <property type="entry name" value="TonB-dep_rcpt-like"/>
</dbReference>
<keyword evidence="2 8" id="KW-0813">Transport</keyword>
<name>A0A4R5UWK9_9BACT</name>
<evidence type="ECO:0000256" key="2">
    <source>
        <dbReference type="ARBA" id="ARBA00022448"/>
    </source>
</evidence>
<dbReference type="GO" id="GO:0015344">
    <property type="term" value="F:siderophore uptake transmembrane transporter activity"/>
    <property type="evidence" value="ECO:0007669"/>
    <property type="project" value="TreeGrafter"/>
</dbReference>
<dbReference type="PROSITE" id="PS52016">
    <property type="entry name" value="TONB_DEPENDENT_REC_3"/>
    <property type="match status" value="1"/>
</dbReference>
<evidence type="ECO:0000256" key="7">
    <source>
        <dbReference type="ARBA" id="ARBA00023237"/>
    </source>
</evidence>
<evidence type="ECO:0000256" key="5">
    <source>
        <dbReference type="ARBA" id="ARBA00023077"/>
    </source>
</evidence>
<keyword evidence="7 8" id="KW-0998">Cell outer membrane</keyword>
<evidence type="ECO:0000256" key="3">
    <source>
        <dbReference type="ARBA" id="ARBA00022452"/>
    </source>
</evidence>
<dbReference type="EMBL" id="SMUW01000035">
    <property type="protein sequence ID" value="TDK43456.1"/>
    <property type="molecule type" value="Genomic_DNA"/>
</dbReference>
<evidence type="ECO:0000259" key="11">
    <source>
        <dbReference type="Pfam" id="PF07715"/>
    </source>
</evidence>
<organism evidence="12 13">
    <name type="scientific">Algoriphagus formosus</name>
    <dbReference type="NCBI Taxonomy" id="2007308"/>
    <lineage>
        <taxon>Bacteria</taxon>
        <taxon>Pseudomonadati</taxon>
        <taxon>Bacteroidota</taxon>
        <taxon>Cytophagia</taxon>
        <taxon>Cytophagales</taxon>
        <taxon>Cyclobacteriaceae</taxon>
        <taxon>Algoriphagus</taxon>
    </lineage>
</organism>
<evidence type="ECO:0000259" key="10">
    <source>
        <dbReference type="Pfam" id="PF00593"/>
    </source>
</evidence>
<keyword evidence="13" id="KW-1185">Reference proteome</keyword>
<evidence type="ECO:0000256" key="8">
    <source>
        <dbReference type="PROSITE-ProRule" id="PRU01360"/>
    </source>
</evidence>
<keyword evidence="3 8" id="KW-1134">Transmembrane beta strand</keyword>
<dbReference type="InterPro" id="IPR036942">
    <property type="entry name" value="Beta-barrel_TonB_sf"/>
</dbReference>
<keyword evidence="6 8" id="KW-0472">Membrane</keyword>
<keyword evidence="4 8" id="KW-0812">Transmembrane</keyword>
<evidence type="ECO:0000256" key="1">
    <source>
        <dbReference type="ARBA" id="ARBA00004571"/>
    </source>
</evidence>
<evidence type="ECO:0000256" key="6">
    <source>
        <dbReference type="ARBA" id="ARBA00023136"/>
    </source>
</evidence>
<comment type="caution">
    <text evidence="12">The sequence shown here is derived from an EMBL/GenBank/DDBJ whole genome shotgun (WGS) entry which is preliminary data.</text>
</comment>
<reference evidence="12 13" key="1">
    <citation type="submission" date="2019-03" db="EMBL/GenBank/DDBJ databases">
        <title>Algoriphagus aquimaris sp. nov., isolated form marine sediment in Pohang, Korea.</title>
        <authorList>
            <person name="Kim J."/>
            <person name="Yoon S.-H."/>
            <person name="Lee S.-S."/>
        </authorList>
    </citation>
    <scope>NUCLEOTIDE SEQUENCE [LARGE SCALE GENOMIC DNA]</scope>
    <source>
        <strain evidence="12 13">F21</strain>
    </source>
</reference>
<dbReference type="InterPro" id="IPR037066">
    <property type="entry name" value="Plug_dom_sf"/>
</dbReference>
<sequence>MKTHLIQLSGILSMLLITSFAFGQQKINFQLLDSDQQSPIVGVNYSYGSQSGISDAEGRLSLTWEEKTILYLNHVSYGRWFLSPEKVQEAAKTGFSYRKETTIGLQPVSVISIKMTDEKDKKIVLSDQERLHHDAGAILMLNPVVSGIRKGSNFAFDPVMRGFKYDQLNIVINGIQTANAACPNRMDPPTSQVALNRIQQVEILKGPHALRYGIGLGGTINYIPEKPNFGSNPGTYGQISSLYESNGNIWRNEGRVGFQGSNYDIGVLGSYSSGSDYQAGNGEMIPGNFKRGTVGIYGDLQVSKRDLLQVSLNRNFARDVDFPSLAMDLRTDDTWMGSIFHTRTMEGQKLVSWTNSAYFTRVDHLMDNLLRDLNPRMVNASTPAITQNWGLRTEGTWTFEQGKLYAGIDHRSESAEGSRTREMLMGPMAGRVFTDNVWQDSNIQKTGLFANYIFTLGSSTLNASTRLEVNQAQALDPAEEFIQLNPDTKNTQINPGISLGWQHSLGKAWSLGIWAASVQRSGSLLERYINFLPVGLDPWEMVGDPQINPETNNQIDLVVGFEKEKVFAEVTLFGSYLTNYISSVKTDLNPRLPSSPGVRRFVNLDEAFKAGVEVSFRHQIIPNLSHSLDLAYTYGEDLGLDAPLPEIAPLDVRYRMMGQFVEGKLQTGLNFRFVSQQNRVSEVFGEGKTPGFNLIDWDISYPLFSNLLLKGGIQNILDETYYEHLTRPIGMNKTPMYSPGRNFFLMLSFKFP</sequence>
<dbReference type="Gene3D" id="2.40.170.20">
    <property type="entry name" value="TonB-dependent receptor, beta-barrel domain"/>
    <property type="match status" value="1"/>
</dbReference>
<dbReference type="PANTHER" id="PTHR30069">
    <property type="entry name" value="TONB-DEPENDENT OUTER MEMBRANE RECEPTOR"/>
    <property type="match status" value="1"/>
</dbReference>
<dbReference type="AlphaFoldDB" id="A0A4R5UWK9"/>
<keyword evidence="5 9" id="KW-0798">TonB box</keyword>